<dbReference type="GO" id="GO:0015935">
    <property type="term" value="C:small ribosomal subunit"/>
    <property type="evidence" value="ECO:0007669"/>
    <property type="project" value="TreeGrafter"/>
</dbReference>
<evidence type="ECO:0000313" key="9">
    <source>
        <dbReference type="EMBL" id="MTV30708.1"/>
    </source>
</evidence>
<dbReference type="GO" id="GO:0006412">
    <property type="term" value="P:translation"/>
    <property type="evidence" value="ECO:0007669"/>
    <property type="project" value="UniProtKB-UniRule"/>
</dbReference>
<dbReference type="AlphaFoldDB" id="A0A6N8DK53"/>
<protein>
    <recommendedName>
        <fullName evidence="7 8">Small ribosomal subunit protein bS20</fullName>
    </recommendedName>
</protein>
<dbReference type="PANTHER" id="PTHR33398">
    <property type="entry name" value="30S RIBOSOMAL PROTEIN S20"/>
    <property type="match status" value="1"/>
</dbReference>
<keyword evidence="4 8" id="KW-0694">RNA-binding</keyword>
<keyword evidence="6 8" id="KW-0687">Ribonucleoprotein</keyword>
<evidence type="ECO:0000256" key="6">
    <source>
        <dbReference type="ARBA" id="ARBA00023274"/>
    </source>
</evidence>
<evidence type="ECO:0000256" key="5">
    <source>
        <dbReference type="ARBA" id="ARBA00022980"/>
    </source>
</evidence>
<dbReference type="NCBIfam" id="TIGR00029">
    <property type="entry name" value="S20"/>
    <property type="match status" value="1"/>
</dbReference>
<evidence type="ECO:0000256" key="7">
    <source>
        <dbReference type="ARBA" id="ARBA00035136"/>
    </source>
</evidence>
<name>A0A6N8DK53_RHOAC</name>
<evidence type="ECO:0000313" key="10">
    <source>
        <dbReference type="Proteomes" id="UP000439113"/>
    </source>
</evidence>
<comment type="function">
    <text evidence="1 8">Binds directly to 16S ribosomal RNA.</text>
</comment>
<dbReference type="InterPro" id="IPR036510">
    <property type="entry name" value="Ribosomal_bS20_sf"/>
</dbReference>
<dbReference type="PANTHER" id="PTHR33398:SF1">
    <property type="entry name" value="SMALL RIBOSOMAL SUBUNIT PROTEIN BS20C"/>
    <property type="match status" value="1"/>
</dbReference>
<reference evidence="9 10" key="1">
    <citation type="submission" date="2019-11" db="EMBL/GenBank/DDBJ databases">
        <title>Whole-genome sequence of a Rhodoblastus acidophilus DSM 142.</title>
        <authorList>
            <person name="Kyndt J.A."/>
            <person name="Meyer T.E."/>
        </authorList>
    </citation>
    <scope>NUCLEOTIDE SEQUENCE [LARGE SCALE GENOMIC DNA]</scope>
    <source>
        <strain evidence="9 10">DSM 142</strain>
    </source>
</reference>
<dbReference type="GO" id="GO:0005829">
    <property type="term" value="C:cytosol"/>
    <property type="evidence" value="ECO:0007669"/>
    <property type="project" value="TreeGrafter"/>
</dbReference>
<dbReference type="SUPFAM" id="SSF46992">
    <property type="entry name" value="Ribosomal protein S20"/>
    <property type="match status" value="1"/>
</dbReference>
<evidence type="ECO:0000256" key="8">
    <source>
        <dbReference type="HAMAP-Rule" id="MF_00500"/>
    </source>
</evidence>
<evidence type="ECO:0000256" key="1">
    <source>
        <dbReference type="ARBA" id="ARBA00003134"/>
    </source>
</evidence>
<gene>
    <name evidence="8 9" type="primary">rpsT</name>
    <name evidence="9" type="ORF">GJ654_06850</name>
</gene>
<dbReference type="FunFam" id="1.20.58.110:FF:000001">
    <property type="entry name" value="30S ribosomal protein S20"/>
    <property type="match status" value="1"/>
</dbReference>
<proteinExistence type="inferred from homology"/>
<dbReference type="GO" id="GO:0070181">
    <property type="term" value="F:small ribosomal subunit rRNA binding"/>
    <property type="evidence" value="ECO:0007669"/>
    <property type="project" value="TreeGrafter"/>
</dbReference>
<evidence type="ECO:0000256" key="4">
    <source>
        <dbReference type="ARBA" id="ARBA00022884"/>
    </source>
</evidence>
<comment type="similarity">
    <text evidence="2 8">Belongs to the bacterial ribosomal protein bS20 family.</text>
</comment>
<comment type="caution">
    <text evidence="9">The sequence shown here is derived from an EMBL/GenBank/DDBJ whole genome shotgun (WGS) entry which is preliminary data.</text>
</comment>
<dbReference type="InterPro" id="IPR002583">
    <property type="entry name" value="Ribosomal_bS20"/>
</dbReference>
<dbReference type="OrthoDB" id="9807974at2"/>
<dbReference type="EMBL" id="WNKS01000004">
    <property type="protein sequence ID" value="MTV30708.1"/>
    <property type="molecule type" value="Genomic_DNA"/>
</dbReference>
<keyword evidence="5 8" id="KW-0689">Ribosomal protein</keyword>
<keyword evidence="3 8" id="KW-0699">rRNA-binding</keyword>
<dbReference type="Proteomes" id="UP000439113">
    <property type="component" value="Unassembled WGS sequence"/>
</dbReference>
<dbReference type="RefSeq" id="WP_155445392.1">
    <property type="nucleotide sequence ID" value="NZ_JAOQNR010000005.1"/>
</dbReference>
<accession>A0A6N8DK53</accession>
<organism evidence="9 10">
    <name type="scientific">Rhodoblastus acidophilus</name>
    <name type="common">Rhodopseudomonas acidophila</name>
    <dbReference type="NCBI Taxonomy" id="1074"/>
    <lineage>
        <taxon>Bacteria</taxon>
        <taxon>Pseudomonadati</taxon>
        <taxon>Pseudomonadota</taxon>
        <taxon>Alphaproteobacteria</taxon>
        <taxon>Hyphomicrobiales</taxon>
        <taxon>Rhodoblastaceae</taxon>
        <taxon>Rhodoblastus</taxon>
    </lineage>
</organism>
<evidence type="ECO:0000256" key="3">
    <source>
        <dbReference type="ARBA" id="ARBA00022730"/>
    </source>
</evidence>
<dbReference type="HAMAP" id="MF_00500">
    <property type="entry name" value="Ribosomal_bS20"/>
    <property type="match status" value="1"/>
</dbReference>
<dbReference type="GO" id="GO:0003735">
    <property type="term" value="F:structural constituent of ribosome"/>
    <property type="evidence" value="ECO:0007669"/>
    <property type="project" value="InterPro"/>
</dbReference>
<evidence type="ECO:0000256" key="2">
    <source>
        <dbReference type="ARBA" id="ARBA00007634"/>
    </source>
</evidence>
<dbReference type="Gene3D" id="1.20.58.110">
    <property type="entry name" value="Ribosomal protein S20"/>
    <property type="match status" value="1"/>
</dbReference>
<sequence>MANTKSAKKAVRQIDRRTAVNRQRRSKMRTFLRKVEEAIAAGDQGVAKTALAAAEPILMRAAQKGIVHKNTASRKVSRLSARVKALGATA</sequence>
<dbReference type="Pfam" id="PF01649">
    <property type="entry name" value="Ribosomal_S20p"/>
    <property type="match status" value="1"/>
</dbReference>